<dbReference type="RefSeq" id="WP_016196504.1">
    <property type="nucleotide sequence ID" value="NZ_AQPN01000110.1"/>
</dbReference>
<organism evidence="5 6">
    <name type="scientific">Arcticibacter svalbardensis MN12-7</name>
    <dbReference type="NCBI Taxonomy" id="1150600"/>
    <lineage>
        <taxon>Bacteria</taxon>
        <taxon>Pseudomonadati</taxon>
        <taxon>Bacteroidota</taxon>
        <taxon>Sphingobacteriia</taxon>
        <taxon>Sphingobacteriales</taxon>
        <taxon>Sphingobacteriaceae</taxon>
        <taxon>Arcticibacter</taxon>
    </lineage>
</organism>
<dbReference type="CDD" id="cd01392">
    <property type="entry name" value="HTH_LacI"/>
    <property type="match status" value="1"/>
</dbReference>
<protein>
    <submittedName>
        <fullName evidence="5">Transcriptional regulator</fullName>
    </submittedName>
</protein>
<dbReference type="SUPFAM" id="SSF53822">
    <property type="entry name" value="Periplasmic binding protein-like I"/>
    <property type="match status" value="1"/>
</dbReference>
<keyword evidence="1" id="KW-0805">Transcription regulation</keyword>
<dbReference type="GO" id="GO:0000976">
    <property type="term" value="F:transcription cis-regulatory region binding"/>
    <property type="evidence" value="ECO:0007669"/>
    <property type="project" value="TreeGrafter"/>
</dbReference>
<dbReference type="Gene3D" id="3.40.50.2300">
    <property type="match status" value="2"/>
</dbReference>
<dbReference type="EMBL" id="AQPN01000110">
    <property type="protein sequence ID" value="EOR93562.1"/>
    <property type="molecule type" value="Genomic_DNA"/>
</dbReference>
<dbReference type="PANTHER" id="PTHR30146">
    <property type="entry name" value="LACI-RELATED TRANSCRIPTIONAL REPRESSOR"/>
    <property type="match status" value="1"/>
</dbReference>
<keyword evidence="6" id="KW-1185">Reference proteome</keyword>
<dbReference type="PROSITE" id="PS50932">
    <property type="entry name" value="HTH_LACI_2"/>
    <property type="match status" value="1"/>
</dbReference>
<dbReference type="SMART" id="SM00354">
    <property type="entry name" value="HTH_LACI"/>
    <property type="match status" value="1"/>
</dbReference>
<evidence type="ECO:0000313" key="6">
    <source>
        <dbReference type="Proteomes" id="UP000014174"/>
    </source>
</evidence>
<gene>
    <name evidence="5" type="ORF">ADIARSV_3275</name>
</gene>
<evidence type="ECO:0000256" key="2">
    <source>
        <dbReference type="ARBA" id="ARBA00023125"/>
    </source>
</evidence>
<dbReference type="InterPro" id="IPR010982">
    <property type="entry name" value="Lambda_DNA-bd_dom_sf"/>
</dbReference>
<dbReference type="eggNOG" id="COG1609">
    <property type="taxonomic scope" value="Bacteria"/>
</dbReference>
<sequence>MKKKLTIGDIAQQLNISKTTVSFVLNGKAREKHISEGLEKKILEHIEKVGYRPNQFAQGLRSGKTKIIGMMVEDISDPFFSTVARLIEESAYKKGYKIIYCSTENDTQKTKDLIQIYRTRQVDGYIIAPPPGIEKELNDLIDDNLPVVLFDRTVPEVDTNNVVVNNYEAAYDAIHHFIQNGYKNIAMVNLDSDQVQMLERQEGYIDALKRIKGKPIIKNILYHDNKENSIKEIQEFLSENRDKIDAVFFATNYIADNGLESIRNLNLHIPQDIGVIVFDDHNLYRLFTPPITAISQPVKEIAENVIHLMLSMLDDSYDSKEVRNIVLKSTLMIRNSSLARDKV</sequence>
<evidence type="ECO:0000256" key="1">
    <source>
        <dbReference type="ARBA" id="ARBA00023015"/>
    </source>
</evidence>
<dbReference type="Pfam" id="PF00356">
    <property type="entry name" value="LacI"/>
    <property type="match status" value="1"/>
</dbReference>
<evidence type="ECO:0000256" key="3">
    <source>
        <dbReference type="ARBA" id="ARBA00023163"/>
    </source>
</evidence>
<dbReference type="STRING" id="1150600.ADIARSV_3275"/>
<dbReference type="PANTHER" id="PTHR30146:SF154">
    <property type="entry name" value="TRANSCRIPTION REGULATOR, MEMBER OF GALR FAMILY"/>
    <property type="match status" value="1"/>
</dbReference>
<evidence type="ECO:0000313" key="5">
    <source>
        <dbReference type="EMBL" id="EOR93562.1"/>
    </source>
</evidence>
<keyword evidence="2" id="KW-0238">DNA-binding</keyword>
<feature type="domain" description="HTH lacI-type" evidence="4">
    <location>
        <begin position="5"/>
        <end position="62"/>
    </location>
</feature>
<name>R9GP00_9SPHI</name>
<dbReference type="GO" id="GO:0003700">
    <property type="term" value="F:DNA-binding transcription factor activity"/>
    <property type="evidence" value="ECO:0007669"/>
    <property type="project" value="TreeGrafter"/>
</dbReference>
<dbReference type="PATRIC" id="fig|1150600.3.peg.3242"/>
<dbReference type="Proteomes" id="UP000014174">
    <property type="component" value="Unassembled WGS sequence"/>
</dbReference>
<keyword evidence="3" id="KW-0804">Transcription</keyword>
<dbReference type="Pfam" id="PF13377">
    <property type="entry name" value="Peripla_BP_3"/>
    <property type="match status" value="1"/>
</dbReference>
<dbReference type="InterPro" id="IPR028082">
    <property type="entry name" value="Peripla_BP_I"/>
</dbReference>
<dbReference type="InterPro" id="IPR046335">
    <property type="entry name" value="LacI/GalR-like_sensor"/>
</dbReference>
<accession>R9GP00</accession>
<comment type="caution">
    <text evidence="5">The sequence shown here is derived from an EMBL/GenBank/DDBJ whole genome shotgun (WGS) entry which is preliminary data.</text>
</comment>
<reference evidence="5 6" key="1">
    <citation type="journal article" date="2013" name="Genome Announc.">
        <title>Draft Genome Sequence of Arcticibacter svalbardensis Strain MN12-7T, a Member of the Family Sphingobacteriaceae Isolated from an Arctic Soil Sample.</title>
        <authorList>
            <person name="Shivaji S."/>
            <person name="Ara S."/>
            <person name="Prasad S."/>
            <person name="Manasa B.P."/>
            <person name="Begum Z."/>
            <person name="Singh A."/>
            <person name="Kumar Pinnaka A."/>
        </authorList>
    </citation>
    <scope>NUCLEOTIDE SEQUENCE [LARGE SCALE GENOMIC DNA]</scope>
    <source>
        <strain evidence="5 6">MN12-7</strain>
    </source>
</reference>
<evidence type="ECO:0000259" key="4">
    <source>
        <dbReference type="PROSITE" id="PS50932"/>
    </source>
</evidence>
<dbReference type="AlphaFoldDB" id="R9GP00"/>
<dbReference type="OrthoDB" id="9803256at2"/>
<dbReference type="Gene3D" id="1.10.260.40">
    <property type="entry name" value="lambda repressor-like DNA-binding domains"/>
    <property type="match status" value="1"/>
</dbReference>
<proteinExistence type="predicted"/>
<dbReference type="SUPFAM" id="SSF47413">
    <property type="entry name" value="lambda repressor-like DNA-binding domains"/>
    <property type="match status" value="1"/>
</dbReference>
<dbReference type="InterPro" id="IPR000843">
    <property type="entry name" value="HTH_LacI"/>
</dbReference>